<evidence type="ECO:0000256" key="1">
    <source>
        <dbReference type="SAM" id="MobiDB-lite"/>
    </source>
</evidence>
<feature type="compositionally biased region" description="Low complexity" evidence="1">
    <location>
        <begin position="296"/>
        <end position="306"/>
    </location>
</feature>
<dbReference type="EMBL" id="KV427649">
    <property type="protein sequence ID" value="KZT02833.1"/>
    <property type="molecule type" value="Genomic_DNA"/>
</dbReference>
<gene>
    <name evidence="2" type="ORF">LAESUDRAFT_762487</name>
</gene>
<keyword evidence="3" id="KW-1185">Reference proteome</keyword>
<feature type="compositionally biased region" description="Low complexity" evidence="1">
    <location>
        <begin position="104"/>
        <end position="114"/>
    </location>
</feature>
<feature type="region of interest" description="Disordered" evidence="1">
    <location>
        <begin position="279"/>
        <end position="306"/>
    </location>
</feature>
<feature type="compositionally biased region" description="Polar residues" evidence="1">
    <location>
        <begin position="221"/>
        <end position="231"/>
    </location>
</feature>
<feature type="region of interest" description="Disordered" evidence="1">
    <location>
        <begin position="83"/>
        <end position="114"/>
    </location>
</feature>
<reference evidence="2 3" key="1">
    <citation type="journal article" date="2016" name="Mol. Biol. Evol.">
        <title>Comparative Genomics of Early-Diverging Mushroom-Forming Fungi Provides Insights into the Origins of Lignocellulose Decay Capabilities.</title>
        <authorList>
            <person name="Nagy L.G."/>
            <person name="Riley R."/>
            <person name="Tritt A."/>
            <person name="Adam C."/>
            <person name="Daum C."/>
            <person name="Floudas D."/>
            <person name="Sun H."/>
            <person name="Yadav J.S."/>
            <person name="Pangilinan J."/>
            <person name="Larsson K.H."/>
            <person name="Matsuura K."/>
            <person name="Barry K."/>
            <person name="Labutti K."/>
            <person name="Kuo R."/>
            <person name="Ohm R.A."/>
            <person name="Bhattacharya S.S."/>
            <person name="Shirouzu T."/>
            <person name="Yoshinaga Y."/>
            <person name="Martin F.M."/>
            <person name="Grigoriev I.V."/>
            <person name="Hibbett D.S."/>
        </authorList>
    </citation>
    <scope>NUCLEOTIDE SEQUENCE [LARGE SCALE GENOMIC DNA]</scope>
    <source>
        <strain evidence="2 3">93-53</strain>
    </source>
</reference>
<dbReference type="GeneID" id="63830143"/>
<organism evidence="2 3">
    <name type="scientific">Laetiporus sulphureus 93-53</name>
    <dbReference type="NCBI Taxonomy" id="1314785"/>
    <lineage>
        <taxon>Eukaryota</taxon>
        <taxon>Fungi</taxon>
        <taxon>Dikarya</taxon>
        <taxon>Basidiomycota</taxon>
        <taxon>Agaricomycotina</taxon>
        <taxon>Agaricomycetes</taxon>
        <taxon>Polyporales</taxon>
        <taxon>Laetiporus</taxon>
    </lineage>
</organism>
<dbReference type="Proteomes" id="UP000076871">
    <property type="component" value="Unassembled WGS sequence"/>
</dbReference>
<proteinExistence type="predicted"/>
<feature type="compositionally biased region" description="Polar residues" evidence="1">
    <location>
        <begin position="204"/>
        <end position="213"/>
    </location>
</feature>
<protein>
    <submittedName>
        <fullName evidence="2">Uncharacterized protein</fullName>
    </submittedName>
</protein>
<name>A0A165CHN5_9APHY</name>
<feature type="region of interest" description="Disordered" evidence="1">
    <location>
        <begin position="179"/>
        <end position="239"/>
    </location>
</feature>
<evidence type="ECO:0000313" key="3">
    <source>
        <dbReference type="Proteomes" id="UP000076871"/>
    </source>
</evidence>
<dbReference type="AlphaFoldDB" id="A0A165CHN5"/>
<dbReference type="InParanoid" id="A0A165CHN5"/>
<evidence type="ECO:0000313" key="2">
    <source>
        <dbReference type="EMBL" id="KZT02833.1"/>
    </source>
</evidence>
<dbReference type="RefSeq" id="XP_040760573.1">
    <property type="nucleotide sequence ID" value="XM_040913115.1"/>
</dbReference>
<accession>A0A165CHN5</accession>
<sequence>MSDGRKERVAARVQRVGWEEGGRGRGRQTLYGGGPRAREGGKRVGVYIWDVQIGATSGQSRGPTRVGRFDKTFTNISCRTLPQLTSSQYDDPSRPDRASLSDASPPRSIPIHPSSLTHATAIGEMRVACHKTLPSRVSAVNATLSQHAVHVHGNSLPPLLLPAPQALALVAHTYAGLPLSRTRPGQPEPQGATAQLNRVPGIAQSKSRLSTPSFALRTPSLAPNQPAQSPATHAHERARNEQPVWPIQRHLSHPEDLAPQIHIHDSWCGCWACEARSSNTRDPAAKPTLTMRNAASFPSSSSTSSS</sequence>